<feature type="region of interest" description="Disordered" evidence="1">
    <location>
        <begin position="1"/>
        <end position="24"/>
    </location>
</feature>
<feature type="compositionally biased region" description="Low complexity" evidence="1">
    <location>
        <begin position="1"/>
        <end position="11"/>
    </location>
</feature>
<dbReference type="Proteomes" id="UP001412239">
    <property type="component" value="Unassembled WGS sequence"/>
</dbReference>
<reference evidence="2" key="1">
    <citation type="submission" date="2015-10" db="EMBL/GenBank/DDBJ databases">
        <authorList>
            <person name="Regsiter A."/>
            <person name="william w."/>
        </authorList>
    </citation>
    <scope>NUCLEOTIDE SEQUENCE</scope>
    <source>
        <strain evidence="2">Montdore</strain>
    </source>
</reference>
<feature type="region of interest" description="Disordered" evidence="1">
    <location>
        <begin position="84"/>
        <end position="116"/>
    </location>
</feature>
<evidence type="ECO:0000313" key="2">
    <source>
        <dbReference type="EMBL" id="CUS07336.1"/>
    </source>
</evidence>
<evidence type="ECO:0000313" key="3">
    <source>
        <dbReference type="Proteomes" id="UP001412239"/>
    </source>
</evidence>
<name>A0A292PIV1_9PEZI</name>
<organism evidence="2 3">
    <name type="scientific">Tuber aestivum</name>
    <name type="common">summer truffle</name>
    <dbReference type="NCBI Taxonomy" id="59557"/>
    <lineage>
        <taxon>Eukaryota</taxon>
        <taxon>Fungi</taxon>
        <taxon>Dikarya</taxon>
        <taxon>Ascomycota</taxon>
        <taxon>Pezizomycotina</taxon>
        <taxon>Pezizomycetes</taxon>
        <taxon>Pezizales</taxon>
        <taxon>Tuberaceae</taxon>
        <taxon>Tuber</taxon>
    </lineage>
</organism>
<evidence type="ECO:0000256" key="1">
    <source>
        <dbReference type="SAM" id="MobiDB-lite"/>
    </source>
</evidence>
<proteinExistence type="predicted"/>
<feature type="region of interest" description="Disordered" evidence="1">
    <location>
        <begin position="57"/>
        <end position="76"/>
    </location>
</feature>
<dbReference type="EMBL" id="LN891216">
    <property type="protein sequence ID" value="CUS07336.1"/>
    <property type="molecule type" value="Genomic_DNA"/>
</dbReference>
<feature type="compositionally biased region" description="Basic and acidic residues" evidence="1">
    <location>
        <begin position="91"/>
        <end position="116"/>
    </location>
</feature>
<accession>A0A292PIV1</accession>
<gene>
    <name evidence="2" type="ORF">GSTUAT00008559001</name>
</gene>
<sequence>MATTTATTGVSSAGGSGGGEETLTQTQKEILVELRKSLGTLRVINETLVKTIAVAGEMGGEDSPGGGGLAEAQKEAAREVRRVIGSAVWKGGDEGESRSGPRSEGGGRGEDGRVRL</sequence>
<dbReference type="AlphaFoldDB" id="A0A292PIV1"/>
<protein>
    <submittedName>
        <fullName evidence="2">Uncharacterized protein</fullName>
    </submittedName>
</protein>
<keyword evidence="3" id="KW-1185">Reference proteome</keyword>